<reference evidence="4" key="1">
    <citation type="submission" date="2025-08" db="UniProtKB">
        <authorList>
            <consortium name="RefSeq"/>
        </authorList>
    </citation>
    <scope>IDENTIFICATION</scope>
</reference>
<gene>
    <name evidence="4" type="primary">LOC103511621</name>
</gene>
<feature type="domain" description="SAP" evidence="2">
    <location>
        <begin position="17"/>
        <end position="51"/>
    </location>
</feature>
<dbReference type="RefSeq" id="XP_008474569.1">
    <property type="nucleotide sequence ID" value="XM_008476347.2"/>
</dbReference>
<accession>A0A1S3D517</accession>
<dbReference type="KEGG" id="dci:103511621"/>
<evidence type="ECO:0000313" key="4">
    <source>
        <dbReference type="RefSeq" id="XP_008474569.1"/>
    </source>
</evidence>
<dbReference type="Pfam" id="PF02037">
    <property type="entry name" value="SAP"/>
    <property type="match status" value="1"/>
</dbReference>
<feature type="transmembrane region" description="Helical" evidence="1">
    <location>
        <begin position="267"/>
        <end position="288"/>
    </location>
</feature>
<feature type="transmembrane region" description="Helical" evidence="1">
    <location>
        <begin position="427"/>
        <end position="448"/>
    </location>
</feature>
<sequence>MDSNAQGNALTSFGVKFEQCTKEQLKSELKKHGLKCSGNKRELIRRLSDFTARSSFSSATMPQPTQPINLVMCESLSVPCAPVDIEEPALSKRRTDSYSTQPINLIMCESLSVPCAPVDIEEPALSKRRTDSYSEINGGGNADFGSGGWWFKSRILCPESPGVAADWVPSLWSIMNKVKLEAMMWGAGTALGELPPYFLSRAARLSLLDPDDVDDLVELEELHKKKNNPETMTLVDKLKLKIETLVNKVGFFGILACASIPNPLFDLAGITCGHFLIPFWTFFGATLIGKAVIKMSIQGNKWVPGTRGGAVVRLLEKRSLWCLYWVGLGGAVVREEITVVSLLGSKIYAPMFKASLVYACACAQIIVHFSFIRILMLMFKLLICTIHNHRVVPLFGALLVEPVTNLWQRQKQKLHNRTDDMANSGNILASLIEYIMILLVLFFVISIVNTMAQAYHKRIHSAKSKK</sequence>
<dbReference type="PROSITE" id="PS50800">
    <property type="entry name" value="SAP"/>
    <property type="match status" value="1"/>
</dbReference>
<dbReference type="Proteomes" id="UP000079169">
    <property type="component" value="Unplaced"/>
</dbReference>
<dbReference type="PaxDb" id="121845-A0A1S3D517"/>
<evidence type="ECO:0000259" key="2">
    <source>
        <dbReference type="PROSITE" id="PS50800"/>
    </source>
</evidence>
<evidence type="ECO:0000256" key="1">
    <source>
        <dbReference type="SAM" id="Phobius"/>
    </source>
</evidence>
<protein>
    <submittedName>
        <fullName evidence="4">Ectopic P granules protein 3-like</fullName>
    </submittedName>
</protein>
<dbReference type="InterPro" id="IPR036361">
    <property type="entry name" value="SAP_dom_sf"/>
</dbReference>
<name>A0A1S3D517_DIACI</name>
<dbReference type="AlphaFoldDB" id="A0A1S3D517"/>
<dbReference type="STRING" id="121845.A0A1S3D517"/>
<dbReference type="Gene3D" id="1.10.720.30">
    <property type="entry name" value="SAP domain"/>
    <property type="match status" value="1"/>
</dbReference>
<keyword evidence="1" id="KW-0472">Membrane</keyword>
<feature type="transmembrane region" description="Helical" evidence="1">
    <location>
        <begin position="356"/>
        <end position="379"/>
    </location>
</feature>
<dbReference type="SUPFAM" id="SSF68906">
    <property type="entry name" value="SAP domain"/>
    <property type="match status" value="1"/>
</dbReference>
<proteinExistence type="predicted"/>
<keyword evidence="3" id="KW-1185">Reference proteome</keyword>
<keyword evidence="1" id="KW-0812">Transmembrane</keyword>
<dbReference type="SMART" id="SM00513">
    <property type="entry name" value="SAP"/>
    <property type="match status" value="1"/>
</dbReference>
<dbReference type="InterPro" id="IPR003034">
    <property type="entry name" value="SAP_dom"/>
</dbReference>
<dbReference type="GeneID" id="103511621"/>
<keyword evidence="1" id="KW-1133">Transmembrane helix</keyword>
<organism evidence="3 4">
    <name type="scientific">Diaphorina citri</name>
    <name type="common">Asian citrus psyllid</name>
    <dbReference type="NCBI Taxonomy" id="121845"/>
    <lineage>
        <taxon>Eukaryota</taxon>
        <taxon>Metazoa</taxon>
        <taxon>Ecdysozoa</taxon>
        <taxon>Arthropoda</taxon>
        <taxon>Hexapoda</taxon>
        <taxon>Insecta</taxon>
        <taxon>Pterygota</taxon>
        <taxon>Neoptera</taxon>
        <taxon>Paraneoptera</taxon>
        <taxon>Hemiptera</taxon>
        <taxon>Sternorrhyncha</taxon>
        <taxon>Psylloidea</taxon>
        <taxon>Psyllidae</taxon>
        <taxon>Diaphorininae</taxon>
        <taxon>Diaphorina</taxon>
    </lineage>
</organism>
<evidence type="ECO:0000313" key="3">
    <source>
        <dbReference type="Proteomes" id="UP000079169"/>
    </source>
</evidence>